<organism evidence="1 2">
    <name type="scientific">Henosepilachna vigintioctopunctata</name>
    <dbReference type="NCBI Taxonomy" id="420089"/>
    <lineage>
        <taxon>Eukaryota</taxon>
        <taxon>Metazoa</taxon>
        <taxon>Ecdysozoa</taxon>
        <taxon>Arthropoda</taxon>
        <taxon>Hexapoda</taxon>
        <taxon>Insecta</taxon>
        <taxon>Pterygota</taxon>
        <taxon>Neoptera</taxon>
        <taxon>Endopterygota</taxon>
        <taxon>Coleoptera</taxon>
        <taxon>Polyphaga</taxon>
        <taxon>Cucujiformia</taxon>
        <taxon>Coccinelloidea</taxon>
        <taxon>Coccinellidae</taxon>
        <taxon>Epilachninae</taxon>
        <taxon>Epilachnini</taxon>
        <taxon>Henosepilachna</taxon>
    </lineage>
</organism>
<evidence type="ECO:0000313" key="2">
    <source>
        <dbReference type="Proteomes" id="UP001431783"/>
    </source>
</evidence>
<accession>A0AAW1V4Q7</accession>
<keyword evidence="2" id="KW-1185">Reference proteome</keyword>
<comment type="caution">
    <text evidence="1">The sequence shown here is derived from an EMBL/GenBank/DDBJ whole genome shotgun (WGS) entry which is preliminary data.</text>
</comment>
<dbReference type="Pfam" id="PF03564">
    <property type="entry name" value="DUF1759"/>
    <property type="match status" value="1"/>
</dbReference>
<dbReference type="EMBL" id="JARQZJ010000104">
    <property type="protein sequence ID" value="KAK9887101.1"/>
    <property type="molecule type" value="Genomic_DNA"/>
</dbReference>
<sequence length="128" mass="14686">MAMTKKHVQASIVDGVYADFCKLHVELLTLCEEEEFDIEDDVRKSVDDQCHTIKCRYDTLVATTTEIPTSLPVNNAVRLPKLELLKISGDLCDWQAYIDVFDNSVHNRTDISKIHKFQYLLSMLGENH</sequence>
<name>A0AAW1V4Q7_9CUCU</name>
<dbReference type="Proteomes" id="UP001431783">
    <property type="component" value="Unassembled WGS sequence"/>
</dbReference>
<dbReference type="InterPro" id="IPR005312">
    <property type="entry name" value="DUF1759"/>
</dbReference>
<dbReference type="AlphaFoldDB" id="A0AAW1V4Q7"/>
<gene>
    <name evidence="1" type="ORF">WA026_020045</name>
</gene>
<proteinExistence type="predicted"/>
<protein>
    <submittedName>
        <fullName evidence="1">Uncharacterized protein</fullName>
    </submittedName>
</protein>
<evidence type="ECO:0000313" key="1">
    <source>
        <dbReference type="EMBL" id="KAK9887101.1"/>
    </source>
</evidence>
<reference evidence="1 2" key="1">
    <citation type="submission" date="2023-03" db="EMBL/GenBank/DDBJ databases">
        <title>Genome insight into feeding habits of ladybird beetles.</title>
        <authorList>
            <person name="Li H.-S."/>
            <person name="Huang Y.-H."/>
            <person name="Pang H."/>
        </authorList>
    </citation>
    <scope>NUCLEOTIDE SEQUENCE [LARGE SCALE GENOMIC DNA]</scope>
    <source>
        <strain evidence="1">SYSU_2023b</strain>
        <tissue evidence="1">Whole body</tissue>
    </source>
</reference>